<dbReference type="InterPro" id="IPR001576">
    <property type="entry name" value="Phosphoglycerate_kinase"/>
</dbReference>
<dbReference type="Gene3D" id="3.40.50.1260">
    <property type="entry name" value="Phosphoglycerate kinase, N-terminal domain"/>
    <property type="match status" value="2"/>
</dbReference>
<evidence type="ECO:0000256" key="2">
    <source>
        <dbReference type="ARBA" id="ARBA00001946"/>
    </source>
</evidence>
<dbReference type="GO" id="GO:0006094">
    <property type="term" value="P:gluconeogenesis"/>
    <property type="evidence" value="ECO:0007669"/>
    <property type="project" value="TreeGrafter"/>
</dbReference>
<dbReference type="InterPro" id="IPR036043">
    <property type="entry name" value="Phosphoglycerate_kinase_sf"/>
</dbReference>
<comment type="caution">
    <text evidence="12">The sequence shown here is derived from an EMBL/GenBank/DDBJ whole genome shotgun (WGS) entry which is preliminary data.</text>
</comment>
<proteinExistence type="inferred from homology"/>
<dbReference type="OrthoDB" id="275353at2759"/>
<dbReference type="InterPro" id="IPR015824">
    <property type="entry name" value="Phosphoglycerate_kinase_N"/>
</dbReference>
<dbReference type="GO" id="GO:0005829">
    <property type="term" value="C:cytosol"/>
    <property type="evidence" value="ECO:0007669"/>
    <property type="project" value="TreeGrafter"/>
</dbReference>
<evidence type="ECO:0000256" key="4">
    <source>
        <dbReference type="ARBA" id="ARBA00013061"/>
    </source>
</evidence>
<dbReference type="Proteomes" id="UP000185944">
    <property type="component" value="Unassembled WGS sequence"/>
</dbReference>
<keyword evidence="13" id="KW-1185">Reference proteome</keyword>
<gene>
    <name evidence="12" type="ORF">NEDG_01796</name>
</gene>
<dbReference type="STRING" id="1805483.A0A177EHG6"/>
<evidence type="ECO:0000256" key="10">
    <source>
        <dbReference type="RuleBase" id="RU000532"/>
    </source>
</evidence>
<protein>
    <recommendedName>
        <fullName evidence="4 10">Phosphoglycerate kinase</fullName>
        <ecNumber evidence="4 10">2.7.2.3</ecNumber>
    </recommendedName>
</protein>
<dbReference type="GO" id="GO:0004618">
    <property type="term" value="F:phosphoglycerate kinase activity"/>
    <property type="evidence" value="ECO:0007669"/>
    <property type="project" value="UniProtKB-EC"/>
</dbReference>
<evidence type="ECO:0000256" key="11">
    <source>
        <dbReference type="RuleBase" id="RU000696"/>
    </source>
</evidence>
<accession>A0A177EHG6</accession>
<dbReference type="GO" id="GO:0006096">
    <property type="term" value="P:glycolytic process"/>
    <property type="evidence" value="ECO:0007669"/>
    <property type="project" value="InterPro"/>
</dbReference>
<dbReference type="EMBL" id="LTDL01000019">
    <property type="protein sequence ID" value="OAG31318.1"/>
    <property type="molecule type" value="Genomic_DNA"/>
</dbReference>
<evidence type="ECO:0000256" key="5">
    <source>
        <dbReference type="ARBA" id="ARBA00022679"/>
    </source>
</evidence>
<dbReference type="PANTHER" id="PTHR11406:SF23">
    <property type="entry name" value="PHOSPHOGLYCERATE KINASE 1, CHLOROPLASTIC-RELATED"/>
    <property type="match status" value="1"/>
</dbReference>
<name>A0A177EHG6_9MICR</name>
<dbReference type="VEuPathDB" id="MicrosporidiaDB:NEDG_01796"/>
<sequence>MRQWTHEVYAGKKTLGDIDLEGRRVFLRVDYNAPIQDGTVTDSTKLRRTLPTIKFLIKRGVQSIVIGTHLGRPEEDEDPVNSPSSGGVQVVLEELNRLLQSADEKAVFEFAFMSKDEGAQRGRWTMVQNLRTLKVERNKKDVASRELFDAFVKNNCDVMVSDGFGVLHRKDYSVVGLPLEKVAGLLVDSEVQGLSLLLGEAAPPEELSPLDTDPTTLKRFTENARTPDAFKTDPKKPIDLLIIGGCKLADKIGLVKSLAGVASNIFLGGLLSTPFDTGEVEHTSEIMESAARHGANIFLSADYLLESGETILPHKVTPQLVQSIRDIGPSTEDLLNTVISKSKRIFWNGTLGLAEQKKFAHGTETALKIIETRRRFLSRTGTPGMMAAGGGDTSSYIHLHNYAPSFDLIFTGGGATLEALEGKVLPGIEALADRI</sequence>
<dbReference type="PRINTS" id="PR00477">
    <property type="entry name" value="PHGLYCKINASE"/>
</dbReference>
<dbReference type="PROSITE" id="PS00111">
    <property type="entry name" value="PGLYCERATE_KINASE"/>
    <property type="match status" value="1"/>
</dbReference>
<keyword evidence="8" id="KW-0067">ATP-binding</keyword>
<evidence type="ECO:0000256" key="8">
    <source>
        <dbReference type="ARBA" id="ARBA00022840"/>
    </source>
</evidence>
<comment type="subunit">
    <text evidence="11">Monomer.</text>
</comment>
<keyword evidence="6" id="KW-0547">Nucleotide-binding</keyword>
<comment type="cofactor">
    <cofactor evidence="2">
        <name>Mg(2+)</name>
        <dbReference type="ChEBI" id="CHEBI:18420"/>
    </cofactor>
</comment>
<evidence type="ECO:0000256" key="9">
    <source>
        <dbReference type="ARBA" id="ARBA00022842"/>
    </source>
</evidence>
<dbReference type="GO" id="GO:0005524">
    <property type="term" value="F:ATP binding"/>
    <property type="evidence" value="ECO:0007669"/>
    <property type="project" value="UniProtKB-KW"/>
</dbReference>
<comment type="catalytic activity">
    <reaction evidence="1 10">
        <text>(2R)-3-phosphoglycerate + ATP = (2R)-3-phospho-glyceroyl phosphate + ADP</text>
        <dbReference type="Rhea" id="RHEA:14801"/>
        <dbReference type="ChEBI" id="CHEBI:30616"/>
        <dbReference type="ChEBI" id="CHEBI:57604"/>
        <dbReference type="ChEBI" id="CHEBI:58272"/>
        <dbReference type="ChEBI" id="CHEBI:456216"/>
        <dbReference type="EC" id="2.7.2.3"/>
    </reaction>
</comment>
<dbReference type="GO" id="GO:0043531">
    <property type="term" value="F:ADP binding"/>
    <property type="evidence" value="ECO:0007669"/>
    <property type="project" value="TreeGrafter"/>
</dbReference>
<evidence type="ECO:0000256" key="7">
    <source>
        <dbReference type="ARBA" id="ARBA00022777"/>
    </source>
</evidence>
<dbReference type="GeneID" id="93648146"/>
<dbReference type="InterPro" id="IPR015911">
    <property type="entry name" value="Phosphoglycerate_kinase_CS"/>
</dbReference>
<keyword evidence="5 10" id="KW-0808">Transferase</keyword>
<dbReference type="AlphaFoldDB" id="A0A177EHG6"/>
<evidence type="ECO:0000256" key="1">
    <source>
        <dbReference type="ARBA" id="ARBA00000642"/>
    </source>
</evidence>
<reference evidence="12 13" key="1">
    <citation type="submission" date="2016-02" db="EMBL/GenBank/DDBJ databases">
        <title>Discovery of a natural microsporidian pathogen with a broad tissue tropism in Caenorhabditis elegans.</title>
        <authorList>
            <person name="Luallen R.J."/>
            <person name="Reinke A.W."/>
            <person name="Tong L."/>
            <person name="Botts M.R."/>
            <person name="Felix M.-A."/>
            <person name="Troemel E.R."/>
        </authorList>
    </citation>
    <scope>NUCLEOTIDE SEQUENCE [LARGE SCALE GENOMIC DNA]</scope>
    <source>
        <strain evidence="12 13">JUm2807</strain>
    </source>
</reference>
<keyword evidence="9" id="KW-0460">Magnesium</keyword>
<dbReference type="Pfam" id="PF00162">
    <property type="entry name" value="PGK"/>
    <property type="match status" value="2"/>
</dbReference>
<dbReference type="PANTHER" id="PTHR11406">
    <property type="entry name" value="PHOSPHOGLYCERATE KINASE"/>
    <property type="match status" value="1"/>
</dbReference>
<comment type="similarity">
    <text evidence="3 10">Belongs to the phosphoglycerate kinase family.</text>
</comment>
<evidence type="ECO:0000256" key="6">
    <source>
        <dbReference type="ARBA" id="ARBA00022741"/>
    </source>
</evidence>
<keyword evidence="7 10" id="KW-0418">Kinase</keyword>
<dbReference type="RefSeq" id="XP_067545014.1">
    <property type="nucleotide sequence ID" value="XM_067689214.1"/>
</dbReference>
<dbReference type="EC" id="2.7.2.3" evidence="4 10"/>
<evidence type="ECO:0000256" key="3">
    <source>
        <dbReference type="ARBA" id="ARBA00008982"/>
    </source>
</evidence>
<evidence type="ECO:0000313" key="12">
    <source>
        <dbReference type="EMBL" id="OAG31318.1"/>
    </source>
</evidence>
<dbReference type="SUPFAM" id="SSF53748">
    <property type="entry name" value="Phosphoglycerate kinase"/>
    <property type="match status" value="2"/>
</dbReference>
<organism evidence="12 13">
    <name type="scientific">Nematocida displodere</name>
    <dbReference type="NCBI Taxonomy" id="1805483"/>
    <lineage>
        <taxon>Eukaryota</taxon>
        <taxon>Fungi</taxon>
        <taxon>Fungi incertae sedis</taxon>
        <taxon>Microsporidia</taxon>
        <taxon>Nematocida</taxon>
    </lineage>
</organism>
<evidence type="ECO:0000313" key="13">
    <source>
        <dbReference type="Proteomes" id="UP000185944"/>
    </source>
</evidence>